<dbReference type="EMBL" id="JAENIJ010000018">
    <property type="protein sequence ID" value="MBK1883162.1"/>
    <property type="molecule type" value="Genomic_DNA"/>
</dbReference>
<dbReference type="InterPro" id="IPR011992">
    <property type="entry name" value="EF-hand-dom_pair"/>
</dbReference>
<name>A0A934VV37_9BACT</name>
<organism evidence="2 3">
    <name type="scientific">Luteolibacter pohnpeiensis</name>
    <dbReference type="NCBI Taxonomy" id="454153"/>
    <lineage>
        <taxon>Bacteria</taxon>
        <taxon>Pseudomonadati</taxon>
        <taxon>Verrucomicrobiota</taxon>
        <taxon>Verrucomicrobiia</taxon>
        <taxon>Verrucomicrobiales</taxon>
        <taxon>Verrucomicrobiaceae</taxon>
        <taxon>Luteolibacter</taxon>
    </lineage>
</organism>
<reference evidence="2" key="1">
    <citation type="submission" date="2021-01" db="EMBL/GenBank/DDBJ databases">
        <title>Modified the classification status of verrucomicrobia.</title>
        <authorList>
            <person name="Feng X."/>
        </authorList>
    </citation>
    <scope>NUCLEOTIDE SEQUENCE</scope>
    <source>
        <strain evidence="2">KCTC 22041</strain>
    </source>
</reference>
<sequence length="102" mass="11046">MKAILLLLPLAISACSSPPGPVVPETAVERQMIGLLQKFDRWDLNGDSELDASELKEASQISGESTATIIQFYDTDHDGKISLKEAQKGYARADEAEKIVNG</sequence>
<dbReference type="RefSeq" id="WP_200271009.1">
    <property type="nucleotide sequence ID" value="NZ_JAENIJ010000018.1"/>
</dbReference>
<dbReference type="Gene3D" id="1.10.238.10">
    <property type="entry name" value="EF-hand"/>
    <property type="match status" value="1"/>
</dbReference>
<protein>
    <submittedName>
        <fullName evidence="2">EF-hand domain-containing protein</fullName>
    </submittedName>
</protein>
<dbReference type="Pfam" id="PF13202">
    <property type="entry name" value="EF-hand_5"/>
    <property type="match status" value="1"/>
</dbReference>
<dbReference type="PROSITE" id="PS51257">
    <property type="entry name" value="PROKAR_LIPOPROTEIN"/>
    <property type="match status" value="1"/>
</dbReference>
<dbReference type="InterPro" id="IPR002048">
    <property type="entry name" value="EF_hand_dom"/>
</dbReference>
<dbReference type="CDD" id="cd00051">
    <property type="entry name" value="EFh"/>
    <property type="match status" value="1"/>
</dbReference>
<feature type="domain" description="EF-hand" evidence="1">
    <location>
        <begin position="61"/>
        <end position="96"/>
    </location>
</feature>
<dbReference type="PROSITE" id="PS50222">
    <property type="entry name" value="EF_HAND_2"/>
    <property type="match status" value="1"/>
</dbReference>
<dbReference type="AlphaFoldDB" id="A0A934VV37"/>
<evidence type="ECO:0000259" key="1">
    <source>
        <dbReference type="PROSITE" id="PS50222"/>
    </source>
</evidence>
<proteinExistence type="predicted"/>
<keyword evidence="3" id="KW-1185">Reference proteome</keyword>
<dbReference type="Proteomes" id="UP000603141">
    <property type="component" value="Unassembled WGS sequence"/>
</dbReference>
<dbReference type="GO" id="GO:0005509">
    <property type="term" value="F:calcium ion binding"/>
    <property type="evidence" value="ECO:0007669"/>
    <property type="project" value="InterPro"/>
</dbReference>
<gene>
    <name evidence="2" type="ORF">JIN85_12090</name>
</gene>
<dbReference type="SUPFAM" id="SSF47473">
    <property type="entry name" value="EF-hand"/>
    <property type="match status" value="1"/>
</dbReference>
<accession>A0A934VV37</accession>
<evidence type="ECO:0000313" key="2">
    <source>
        <dbReference type="EMBL" id="MBK1883162.1"/>
    </source>
</evidence>
<evidence type="ECO:0000313" key="3">
    <source>
        <dbReference type="Proteomes" id="UP000603141"/>
    </source>
</evidence>
<comment type="caution">
    <text evidence="2">The sequence shown here is derived from an EMBL/GenBank/DDBJ whole genome shotgun (WGS) entry which is preliminary data.</text>
</comment>